<dbReference type="Pfam" id="PF02357">
    <property type="entry name" value="NusG"/>
    <property type="match status" value="1"/>
</dbReference>
<sequence>MLQWYLFRVRACSERKISQQVEAMGFSTFLPQIQKDSKSTQLKPLFPGYLFIRLDPYRSAFSSVLRLFGMIDVVRTTGELRPVELSLVVGLRRRCQAQPQLQQSAPPPLPKPGDTVVFSHGAFNDIEGLFQEISDDERCRLLVKLINRQHQIEVPLSALKV</sequence>
<dbReference type="InterPro" id="IPR006645">
    <property type="entry name" value="NGN-like_dom"/>
</dbReference>
<comment type="caution">
    <text evidence="3">The sequence shown here is derived from an EMBL/GenBank/DDBJ whole genome shotgun (WGS) entry which is preliminary data.</text>
</comment>
<evidence type="ECO:0000313" key="3">
    <source>
        <dbReference type="EMBL" id="TKB46471.1"/>
    </source>
</evidence>
<keyword evidence="1" id="KW-0804">Transcription</keyword>
<dbReference type="SUPFAM" id="SSF50104">
    <property type="entry name" value="Translation proteins SH3-like domain"/>
    <property type="match status" value="1"/>
</dbReference>
<accession>A0A4V5NUH9</accession>
<name>A0A4V5NUH9_9GAMM</name>
<reference evidence="3 4" key="1">
    <citation type="submission" date="2019-04" db="EMBL/GenBank/DDBJ databases">
        <authorList>
            <person name="Hwang J.C."/>
        </authorList>
    </citation>
    <scope>NUCLEOTIDE SEQUENCE [LARGE SCALE GENOMIC DNA]</scope>
    <source>
        <strain evidence="3 4">IMCC35001</strain>
    </source>
</reference>
<dbReference type="InterPro" id="IPR008991">
    <property type="entry name" value="Translation_prot_SH3-like_sf"/>
</dbReference>
<gene>
    <name evidence="3" type="ORF">FCL40_17920</name>
</gene>
<protein>
    <recommendedName>
        <fullName evidence="2">NusG-like N-terminal domain-containing protein</fullName>
    </recommendedName>
</protein>
<feature type="domain" description="NusG-like N-terminal" evidence="2">
    <location>
        <begin position="3"/>
        <end position="84"/>
    </location>
</feature>
<organism evidence="3 4">
    <name type="scientific">Ferrimonas sediminicola</name>
    <dbReference type="NCBI Taxonomy" id="2569538"/>
    <lineage>
        <taxon>Bacteria</taxon>
        <taxon>Pseudomonadati</taxon>
        <taxon>Pseudomonadota</taxon>
        <taxon>Gammaproteobacteria</taxon>
        <taxon>Alteromonadales</taxon>
        <taxon>Ferrimonadaceae</taxon>
        <taxon>Ferrimonas</taxon>
    </lineage>
</organism>
<dbReference type="OrthoDB" id="9790639at2"/>
<dbReference type="EMBL" id="SWCI01000021">
    <property type="protein sequence ID" value="TKB46471.1"/>
    <property type="molecule type" value="Genomic_DNA"/>
</dbReference>
<dbReference type="Gene3D" id="3.30.70.940">
    <property type="entry name" value="NusG, N-terminal domain"/>
    <property type="match status" value="1"/>
</dbReference>
<evidence type="ECO:0000313" key="4">
    <source>
        <dbReference type="Proteomes" id="UP000305674"/>
    </source>
</evidence>
<dbReference type="RefSeq" id="WP_136854641.1">
    <property type="nucleotide sequence ID" value="NZ_SWCI01000021.1"/>
</dbReference>
<keyword evidence="4" id="KW-1185">Reference proteome</keyword>
<dbReference type="InterPro" id="IPR036735">
    <property type="entry name" value="NGN_dom_sf"/>
</dbReference>
<evidence type="ECO:0000259" key="2">
    <source>
        <dbReference type="Pfam" id="PF02357"/>
    </source>
</evidence>
<dbReference type="AlphaFoldDB" id="A0A4V5NUH9"/>
<evidence type="ECO:0000256" key="1">
    <source>
        <dbReference type="ARBA" id="ARBA00023163"/>
    </source>
</evidence>
<dbReference type="SUPFAM" id="SSF82679">
    <property type="entry name" value="N-utilization substance G protein NusG, N-terminal domain"/>
    <property type="match status" value="1"/>
</dbReference>
<dbReference type="Proteomes" id="UP000305674">
    <property type="component" value="Unassembled WGS sequence"/>
</dbReference>
<proteinExistence type="predicted"/>
<dbReference type="GO" id="GO:0006354">
    <property type="term" value="P:DNA-templated transcription elongation"/>
    <property type="evidence" value="ECO:0007669"/>
    <property type="project" value="InterPro"/>
</dbReference>